<dbReference type="GeneID" id="82204012"/>
<evidence type="ECO:0008006" key="3">
    <source>
        <dbReference type="Google" id="ProtNLM"/>
    </source>
</evidence>
<accession>A0A1U7NCK2</accession>
<protein>
    <recommendedName>
        <fullName evidence="3">rRNA biogenesis protein rrp5</fullName>
    </recommendedName>
</protein>
<gene>
    <name evidence="1" type="ORF">BO222_12910</name>
</gene>
<keyword evidence="2" id="KW-1185">Reference proteome</keyword>
<name>A0A1U7NCK2_9FIRM</name>
<proteinExistence type="predicted"/>
<dbReference type="OrthoDB" id="1667378at2"/>
<organism evidence="1 2">
    <name type="scientific">Ileibacterium valens</name>
    <dbReference type="NCBI Taxonomy" id="1862668"/>
    <lineage>
        <taxon>Bacteria</taxon>
        <taxon>Bacillati</taxon>
        <taxon>Bacillota</taxon>
        <taxon>Erysipelotrichia</taxon>
        <taxon>Erysipelotrichales</taxon>
        <taxon>Erysipelotrichaceae</taxon>
        <taxon>Ileibacterium</taxon>
    </lineage>
</organism>
<evidence type="ECO:0000313" key="1">
    <source>
        <dbReference type="EMBL" id="OLU36215.1"/>
    </source>
</evidence>
<dbReference type="EMBL" id="MPJW01000286">
    <property type="protein sequence ID" value="OLU36215.1"/>
    <property type="molecule type" value="Genomic_DNA"/>
</dbReference>
<comment type="caution">
    <text evidence="1">The sequence shown here is derived from an EMBL/GenBank/DDBJ whole genome shotgun (WGS) entry which is preliminary data.</text>
</comment>
<reference evidence="1 2" key="1">
    <citation type="submission" date="2016-11" db="EMBL/GenBank/DDBJ databases">
        <title>Description of two novel members of the family Erysipelotrichaceae: Ileibacterium lipovorans gen. nov., sp. nov. and Dubosiella newyorkensis, gen. nov., sp. nov.</title>
        <authorList>
            <person name="Cox L.M."/>
            <person name="Sohn J."/>
            <person name="Tyrrell K.L."/>
            <person name="Citron D.M."/>
            <person name="Lawson P.A."/>
            <person name="Patel N.B."/>
            <person name="Iizumi T."/>
            <person name="Perez-Perez G.I."/>
            <person name="Goldstein E.J."/>
            <person name="Blaser M.J."/>
        </authorList>
    </citation>
    <scope>NUCLEOTIDE SEQUENCE [LARGE SCALE GENOMIC DNA]</scope>
    <source>
        <strain evidence="1 2">NYU-BL-A3</strain>
    </source>
</reference>
<dbReference type="AlphaFoldDB" id="A0A1U7NCK2"/>
<dbReference type="RefSeq" id="WP_075821145.1">
    <property type="nucleotide sequence ID" value="NZ_CAPDVV010000029.1"/>
</dbReference>
<dbReference type="Proteomes" id="UP000186341">
    <property type="component" value="Unassembled WGS sequence"/>
</dbReference>
<evidence type="ECO:0000313" key="2">
    <source>
        <dbReference type="Proteomes" id="UP000186341"/>
    </source>
</evidence>
<sequence>MDEFQKELLNVLNRIADALCKSTPAPVISTPPEQPKMSLEEVRAILAEKSRAGFTAQIQQLLEKYGASRLSKIDAAHYQALVKDVEKLK</sequence>